<organism evidence="2 3">
    <name type="scientific">Tritrichomonas musculus</name>
    <dbReference type="NCBI Taxonomy" id="1915356"/>
    <lineage>
        <taxon>Eukaryota</taxon>
        <taxon>Metamonada</taxon>
        <taxon>Parabasalia</taxon>
        <taxon>Tritrichomonadida</taxon>
        <taxon>Tritrichomonadidae</taxon>
        <taxon>Tritrichomonas</taxon>
    </lineage>
</organism>
<reference evidence="2 3" key="1">
    <citation type="submission" date="2024-04" db="EMBL/GenBank/DDBJ databases">
        <title>Tritrichomonas musculus Genome.</title>
        <authorList>
            <person name="Alves-Ferreira E."/>
            <person name="Grigg M."/>
            <person name="Lorenzi H."/>
            <person name="Galac M."/>
        </authorList>
    </citation>
    <scope>NUCLEOTIDE SEQUENCE [LARGE SCALE GENOMIC DNA]</scope>
    <source>
        <strain evidence="2 3">EAF2021</strain>
    </source>
</reference>
<evidence type="ECO:0000313" key="2">
    <source>
        <dbReference type="EMBL" id="KAK8834004.1"/>
    </source>
</evidence>
<evidence type="ECO:0000256" key="1">
    <source>
        <dbReference type="SAM" id="Coils"/>
    </source>
</evidence>
<keyword evidence="3" id="KW-1185">Reference proteome</keyword>
<protein>
    <submittedName>
        <fullName evidence="2">Uncharacterized protein</fullName>
    </submittedName>
</protein>
<sequence length="158" mass="18523">MFTHSFNELLKNKDEIIENSREFIKTIDNTEVLEKEKARLCGESRLLYNKIQSYIDKNATETLDQNTYKEHYNTLSNEYEELKHKIEKIDTKLKSKRAGSLLMGNFLNEISARENLIDTFDEKLFTSVVDKVVVESYTKASIVFKNGQEIPLNLEKYK</sequence>
<comment type="caution">
    <text evidence="2">The sequence shown here is derived from an EMBL/GenBank/DDBJ whole genome shotgun (WGS) entry which is preliminary data.</text>
</comment>
<gene>
    <name evidence="2" type="ORF">M9Y10_037226</name>
</gene>
<dbReference type="EMBL" id="JAPFFF010000558">
    <property type="protein sequence ID" value="KAK8834004.1"/>
    <property type="molecule type" value="Genomic_DNA"/>
</dbReference>
<accession>A0ABR2GJB4</accession>
<feature type="coiled-coil region" evidence="1">
    <location>
        <begin position="65"/>
        <end position="92"/>
    </location>
</feature>
<keyword evidence="1" id="KW-0175">Coiled coil</keyword>
<proteinExistence type="predicted"/>
<dbReference type="Proteomes" id="UP001470230">
    <property type="component" value="Unassembled WGS sequence"/>
</dbReference>
<name>A0ABR2GJB4_9EUKA</name>
<evidence type="ECO:0000313" key="3">
    <source>
        <dbReference type="Proteomes" id="UP001470230"/>
    </source>
</evidence>